<evidence type="ECO:0000313" key="1">
    <source>
        <dbReference type="EMBL" id="MDP9649491.1"/>
    </source>
</evidence>
<evidence type="ECO:0000313" key="2">
    <source>
        <dbReference type="Proteomes" id="UP001229486"/>
    </source>
</evidence>
<gene>
    <name evidence="1" type="ORF">J2793_004958</name>
</gene>
<accession>A0AB73IHI1</accession>
<dbReference type="AlphaFoldDB" id="A0AB73IHI1"/>
<proteinExistence type="predicted"/>
<comment type="caution">
    <text evidence="1">The sequence shown here is derived from an EMBL/GenBank/DDBJ whole genome shotgun (WGS) entry which is preliminary data.</text>
</comment>
<protein>
    <submittedName>
        <fullName evidence="1">Uncharacterized protein</fullName>
    </submittedName>
</protein>
<organism evidence="1 2">
    <name type="scientific">Paraburkholderia caledonica</name>
    <dbReference type="NCBI Taxonomy" id="134536"/>
    <lineage>
        <taxon>Bacteria</taxon>
        <taxon>Pseudomonadati</taxon>
        <taxon>Pseudomonadota</taxon>
        <taxon>Betaproteobacteria</taxon>
        <taxon>Burkholderiales</taxon>
        <taxon>Burkholderiaceae</taxon>
        <taxon>Paraburkholderia</taxon>
    </lineage>
</organism>
<name>A0AB73IHI1_9BURK</name>
<dbReference type="AntiFam" id="ANF00185">
    <property type="entry name" value="Shadow ORF (opposite ybhD)"/>
</dbReference>
<sequence length="86" mass="9646">MSTPAAACLSRTSENLVRIVDERACVGQKGFSEPRQLCAVTTPFEQLRAQTRLECANLLAQRRLADVQSVRRPPEMTQFDDGQKRP</sequence>
<reference evidence="1" key="1">
    <citation type="submission" date="2023-07" db="EMBL/GenBank/DDBJ databases">
        <title>Sorghum-associated microbial communities from plants grown in Nebraska, USA.</title>
        <authorList>
            <person name="Schachtman D."/>
        </authorList>
    </citation>
    <scope>NUCLEOTIDE SEQUENCE</scope>
    <source>
        <strain evidence="1">DS1061</strain>
    </source>
</reference>
<dbReference type="EMBL" id="JAURTK010000006">
    <property type="protein sequence ID" value="MDP9649491.1"/>
    <property type="molecule type" value="Genomic_DNA"/>
</dbReference>
<dbReference type="Proteomes" id="UP001229486">
    <property type="component" value="Unassembled WGS sequence"/>
</dbReference>